<dbReference type="RefSeq" id="WP_167129478.1">
    <property type="nucleotide sequence ID" value="NZ_JAAQQR010000011.1"/>
</dbReference>
<gene>
    <name evidence="1" type="ORF">HBF26_18185</name>
</gene>
<evidence type="ECO:0008006" key="3">
    <source>
        <dbReference type="Google" id="ProtNLM"/>
    </source>
</evidence>
<accession>A0ABX0Q932</accession>
<comment type="caution">
    <text evidence="1">The sequence shown here is derived from an EMBL/GenBank/DDBJ whole genome shotgun (WGS) entry which is preliminary data.</text>
</comment>
<sequence length="199" mass="22319">MDKDKVEKYKAELAREAAAFAGKVRAFSEAHNLTEPQARQALLAGAGLDQILRKVKDLRETNEIPEDIEQLDIDGPFNGMSLGEAFLAKSERSLNLALEAANQGDFFSAFIRSVDVISEVELALDLVAEERRKNQASRAANARHIGNVQKKEEAHALFLSRQWRFKADAARAIEKEFHVSYKTAERWVIEWTRGGSLHA</sequence>
<proteinExistence type="predicted"/>
<reference evidence="1 2" key="1">
    <citation type="journal article" date="2011" name="Curr. Microbiol.">
        <title>Luteibacter jiangsuensis sp. nov.: a methamidophos-degrading bacterium isolated from a methamidophos-manufacturing factory.</title>
        <authorList>
            <person name="Wang L."/>
            <person name="Wang G.L."/>
            <person name="Li S.P."/>
            <person name="Jiang J.D."/>
        </authorList>
    </citation>
    <scope>NUCLEOTIDE SEQUENCE [LARGE SCALE GENOMIC DNA]</scope>
    <source>
        <strain evidence="1 2">CGMCC 1.10133</strain>
    </source>
</reference>
<keyword evidence="2" id="KW-1185">Reference proteome</keyword>
<dbReference type="Proteomes" id="UP001429601">
    <property type="component" value="Unassembled WGS sequence"/>
</dbReference>
<evidence type="ECO:0000313" key="2">
    <source>
        <dbReference type="Proteomes" id="UP001429601"/>
    </source>
</evidence>
<dbReference type="EMBL" id="JAAQQR010000011">
    <property type="protein sequence ID" value="NID06821.1"/>
    <property type="molecule type" value="Genomic_DNA"/>
</dbReference>
<evidence type="ECO:0000313" key="1">
    <source>
        <dbReference type="EMBL" id="NID06821.1"/>
    </source>
</evidence>
<protein>
    <recommendedName>
        <fullName evidence="3">Helix-turn-helix domain-containing protein</fullName>
    </recommendedName>
</protein>
<name>A0ABX0Q932_9GAMM</name>
<organism evidence="1 2">
    <name type="scientific">Luteibacter jiangsuensis</name>
    <dbReference type="NCBI Taxonomy" id="637577"/>
    <lineage>
        <taxon>Bacteria</taxon>
        <taxon>Pseudomonadati</taxon>
        <taxon>Pseudomonadota</taxon>
        <taxon>Gammaproteobacteria</taxon>
        <taxon>Lysobacterales</taxon>
        <taxon>Rhodanobacteraceae</taxon>
        <taxon>Luteibacter</taxon>
    </lineage>
</organism>